<evidence type="ECO:0000259" key="2">
    <source>
        <dbReference type="PROSITE" id="PS50127"/>
    </source>
</evidence>
<gene>
    <name evidence="3" type="ORF">CVLEPA_LOCUS27127</name>
</gene>
<dbReference type="Proteomes" id="UP001642483">
    <property type="component" value="Unassembled WGS sequence"/>
</dbReference>
<dbReference type="SUPFAM" id="SSF54495">
    <property type="entry name" value="UBC-like"/>
    <property type="match status" value="1"/>
</dbReference>
<dbReference type="EMBL" id="CAWYQH010000141">
    <property type="protein sequence ID" value="CAK8693833.1"/>
    <property type="molecule type" value="Genomic_DNA"/>
</dbReference>
<dbReference type="InterPro" id="IPR050113">
    <property type="entry name" value="Ub_conjugating_enzyme"/>
</dbReference>
<reference evidence="3 4" key="1">
    <citation type="submission" date="2024-02" db="EMBL/GenBank/DDBJ databases">
        <authorList>
            <person name="Daric V."/>
            <person name="Darras S."/>
        </authorList>
    </citation>
    <scope>NUCLEOTIDE SEQUENCE [LARGE SCALE GENOMIC DNA]</scope>
</reference>
<keyword evidence="4" id="KW-1185">Reference proteome</keyword>
<dbReference type="Pfam" id="PF00179">
    <property type="entry name" value="UQ_con"/>
    <property type="match status" value="1"/>
</dbReference>
<sequence length="206" mass="24255">MFVEISLFDQYEEYLDCLRVLFFNCSQVTSCAFSHRFVICFKVNVKFAGKMAATRRLQKEMMTIQQSTNKSYRFMETNSTNLLVWNMLIIPQVAPYNKGAFKIEITFPAEYPFKPPKITFKTKIYHPNIDEKGQMCLPIISPECWKPATKADQVLCDLVKMIHEPQPEHPLRADVAEEYSRDRNKFNKTAEEFTKKYSEKRPHESR</sequence>
<proteinExistence type="predicted"/>
<dbReference type="InterPro" id="IPR016135">
    <property type="entry name" value="UBQ-conjugating_enzyme/RWD"/>
</dbReference>
<dbReference type="PANTHER" id="PTHR24067">
    <property type="entry name" value="UBIQUITIN-CONJUGATING ENZYME E2"/>
    <property type="match status" value="1"/>
</dbReference>
<feature type="region of interest" description="Disordered" evidence="1">
    <location>
        <begin position="169"/>
        <end position="206"/>
    </location>
</feature>
<evidence type="ECO:0000313" key="4">
    <source>
        <dbReference type="Proteomes" id="UP001642483"/>
    </source>
</evidence>
<dbReference type="PROSITE" id="PS50127">
    <property type="entry name" value="UBC_2"/>
    <property type="match status" value="1"/>
</dbReference>
<feature type="domain" description="UBC core" evidence="2">
    <location>
        <begin position="52"/>
        <end position="199"/>
    </location>
</feature>
<organism evidence="3 4">
    <name type="scientific">Clavelina lepadiformis</name>
    <name type="common">Light-bulb sea squirt</name>
    <name type="synonym">Ascidia lepadiformis</name>
    <dbReference type="NCBI Taxonomy" id="159417"/>
    <lineage>
        <taxon>Eukaryota</taxon>
        <taxon>Metazoa</taxon>
        <taxon>Chordata</taxon>
        <taxon>Tunicata</taxon>
        <taxon>Ascidiacea</taxon>
        <taxon>Aplousobranchia</taxon>
        <taxon>Clavelinidae</taxon>
        <taxon>Clavelina</taxon>
    </lineage>
</organism>
<comment type="caution">
    <text evidence="3">The sequence shown here is derived from an EMBL/GenBank/DDBJ whole genome shotgun (WGS) entry which is preliminary data.</text>
</comment>
<evidence type="ECO:0000256" key="1">
    <source>
        <dbReference type="SAM" id="MobiDB-lite"/>
    </source>
</evidence>
<name>A0ABP0GPZ7_CLALP</name>
<evidence type="ECO:0000313" key="3">
    <source>
        <dbReference type="EMBL" id="CAK8693833.1"/>
    </source>
</evidence>
<accession>A0ABP0GPZ7</accession>
<dbReference type="Gene3D" id="3.10.110.10">
    <property type="entry name" value="Ubiquitin Conjugating Enzyme"/>
    <property type="match status" value="1"/>
</dbReference>
<dbReference type="SMART" id="SM00212">
    <property type="entry name" value="UBCc"/>
    <property type="match status" value="1"/>
</dbReference>
<dbReference type="CDD" id="cd23801">
    <property type="entry name" value="UBCc_UBE2L3"/>
    <property type="match status" value="1"/>
</dbReference>
<protein>
    <recommendedName>
        <fullName evidence="2">UBC core domain-containing protein</fullName>
    </recommendedName>
</protein>
<dbReference type="InterPro" id="IPR000608">
    <property type="entry name" value="UBC"/>
</dbReference>